<evidence type="ECO:0000256" key="7">
    <source>
        <dbReference type="ARBA" id="ARBA00022763"/>
    </source>
</evidence>
<dbReference type="CDD" id="cd07972">
    <property type="entry name" value="OBF_DNA_ligase_Arch_LigB"/>
    <property type="match status" value="1"/>
</dbReference>
<dbReference type="InterPro" id="IPR050191">
    <property type="entry name" value="ATP-dep_DNA_ligase"/>
</dbReference>
<keyword evidence="7" id="KW-0227">DNA damage</keyword>
<dbReference type="Pfam" id="PF01068">
    <property type="entry name" value="DNA_ligase_A_M"/>
    <property type="match status" value="1"/>
</dbReference>
<dbReference type="Gene3D" id="2.40.50.140">
    <property type="entry name" value="Nucleic acid-binding proteins"/>
    <property type="match status" value="1"/>
</dbReference>
<proteinExistence type="predicted"/>
<dbReference type="EMBL" id="JACMYH010000001">
    <property type="protein sequence ID" value="MBC2678169.1"/>
    <property type="molecule type" value="Genomic_DNA"/>
</dbReference>
<dbReference type="GO" id="GO:0006260">
    <property type="term" value="P:DNA replication"/>
    <property type="evidence" value="ECO:0007669"/>
    <property type="project" value="UniProtKB-KW"/>
</dbReference>
<name>A0A7X1G5J8_9PSED</name>
<keyword evidence="2 15" id="KW-0436">Ligase</keyword>
<evidence type="ECO:0000256" key="3">
    <source>
        <dbReference type="ARBA" id="ARBA00022618"/>
    </source>
</evidence>
<evidence type="ECO:0000256" key="4">
    <source>
        <dbReference type="ARBA" id="ARBA00022705"/>
    </source>
</evidence>
<evidence type="ECO:0000256" key="2">
    <source>
        <dbReference type="ARBA" id="ARBA00022598"/>
    </source>
</evidence>
<dbReference type="GO" id="GO:0003910">
    <property type="term" value="F:DNA ligase (ATP) activity"/>
    <property type="evidence" value="ECO:0007669"/>
    <property type="project" value="UniProtKB-EC"/>
</dbReference>
<dbReference type="PANTHER" id="PTHR45674">
    <property type="entry name" value="DNA LIGASE 1/3 FAMILY MEMBER"/>
    <property type="match status" value="1"/>
</dbReference>
<evidence type="ECO:0000259" key="14">
    <source>
        <dbReference type="PROSITE" id="PS50160"/>
    </source>
</evidence>
<dbReference type="CDD" id="cd07897">
    <property type="entry name" value="Adenylation_DNA_ligase_Bac1"/>
    <property type="match status" value="1"/>
</dbReference>
<dbReference type="SUPFAM" id="SSF50249">
    <property type="entry name" value="Nucleic acid-binding proteins"/>
    <property type="match status" value="1"/>
</dbReference>
<dbReference type="GO" id="GO:0006281">
    <property type="term" value="P:DNA repair"/>
    <property type="evidence" value="ECO:0007669"/>
    <property type="project" value="UniProtKB-KW"/>
</dbReference>
<dbReference type="InterPro" id="IPR012309">
    <property type="entry name" value="DNA_ligase_ATP-dep_C"/>
</dbReference>
<evidence type="ECO:0000256" key="13">
    <source>
        <dbReference type="ARBA" id="ARBA00034003"/>
    </source>
</evidence>
<keyword evidence="3" id="KW-0132">Cell division</keyword>
<comment type="catalytic activity">
    <reaction evidence="13">
        <text>ATP + (deoxyribonucleotide)n-3'-hydroxyl + 5'-phospho-(deoxyribonucleotide)m = (deoxyribonucleotide)n+m + AMP + diphosphate.</text>
        <dbReference type="EC" id="6.5.1.1"/>
    </reaction>
</comment>
<comment type="caution">
    <text evidence="15">The sequence shown here is derived from an EMBL/GenBank/DDBJ whole genome shotgun (WGS) entry which is preliminary data.</text>
</comment>
<dbReference type="InterPro" id="IPR016059">
    <property type="entry name" value="DNA_ligase_ATP-dep_CS"/>
</dbReference>
<reference evidence="15 16" key="1">
    <citation type="submission" date="2020-08" db="EMBL/GenBank/DDBJ databases">
        <title>Pseudomonas sp. nov.</title>
        <authorList>
            <person name="Gieschler S."/>
            <person name="Fiedler G."/>
            <person name="Brinks E."/>
            <person name="Boehnlein C."/>
            <person name="Franz C.M.A.P."/>
            <person name="Kabisch J."/>
        </authorList>
    </citation>
    <scope>NUCLEOTIDE SEQUENCE [LARGE SCALE GENOMIC DNA]</scope>
    <source>
        <strain evidence="15 16">MBT-2</strain>
    </source>
</reference>
<dbReference type="Gene3D" id="3.30.470.30">
    <property type="entry name" value="DNA ligase/mRNA capping enzyme"/>
    <property type="match status" value="1"/>
</dbReference>
<sequence>MKAFAQLYANLDETTSTNAKRQFLEDYFRQAQPADAAWAVYFLSGGRPRQLVPTKILRELAIKLANVPEWLFEESYQAVGDLAETFSLLLPEAEQSSDEGLAWWLENALLPLRGLPPEELHARLPPLWAQLDRTSLMLCLKLITGSFRVGVSKLLVTRALAQMAGIDSKRVAQRLVGYTDLSHRPVAESYLKLIAQESADEHAQRGGQPYPFFLAHSLQQPVDQFDTLLGPSSDWQVEWKWDGIRAQLVKRDGRLWIWSRGEELVSDRFPELHSLTASLPDGTVIDGEIVVWKTPPATDVAPEHFSLDESSSASADAPAVQPFALLQQRIGRKTLSKKILEEIPVVVLAYDLLEWAGEDWRNRPQHERRTRMEQVIAQAADPVLRPSPVLTGDDWQDLGRQREASRALGVEGMMLKARDSLYGVGRTKDMGTWWKWKVDPFSVDAVLIYAQAGHGRRASLYSDYTFAVWDGPPEASERTLVPFAKAYSGLTDEEMRKVDAIVRKTTVEKFGPVRSVTPTLVFELGFEGIALSKRHKSGIAVRFPRMLRWRHDKPVAEADSLATLQDLLA</sequence>
<dbReference type="GO" id="GO:0003677">
    <property type="term" value="F:DNA binding"/>
    <property type="evidence" value="ECO:0007669"/>
    <property type="project" value="InterPro"/>
</dbReference>
<evidence type="ECO:0000256" key="6">
    <source>
        <dbReference type="ARBA" id="ARBA00022741"/>
    </source>
</evidence>
<keyword evidence="9" id="KW-0460">Magnesium</keyword>
<dbReference type="InterPro" id="IPR012310">
    <property type="entry name" value="DNA_ligase_ATP-dep_cent"/>
</dbReference>
<protein>
    <recommendedName>
        <fullName evidence="1">DNA ligase (ATP)</fullName>
        <ecNumber evidence="1">6.5.1.1</ecNumber>
    </recommendedName>
</protein>
<keyword evidence="11" id="KW-0234">DNA repair</keyword>
<dbReference type="GO" id="GO:0005524">
    <property type="term" value="F:ATP binding"/>
    <property type="evidence" value="ECO:0007669"/>
    <property type="project" value="UniProtKB-KW"/>
</dbReference>
<dbReference type="PANTHER" id="PTHR45674:SF13">
    <property type="entry name" value="DNA LIGASE-RELATED"/>
    <property type="match status" value="1"/>
</dbReference>
<dbReference type="Gene3D" id="1.10.3260.10">
    <property type="entry name" value="DNA ligase, ATP-dependent, N-terminal domain"/>
    <property type="match status" value="1"/>
</dbReference>
<dbReference type="EC" id="6.5.1.1" evidence="1"/>
<dbReference type="GO" id="GO:0006310">
    <property type="term" value="P:DNA recombination"/>
    <property type="evidence" value="ECO:0007669"/>
    <property type="project" value="UniProtKB-KW"/>
</dbReference>
<evidence type="ECO:0000256" key="9">
    <source>
        <dbReference type="ARBA" id="ARBA00022842"/>
    </source>
</evidence>
<dbReference type="RefSeq" id="WP_185793910.1">
    <property type="nucleotide sequence ID" value="NZ_JACMYH010000001.1"/>
</dbReference>
<dbReference type="PROSITE" id="PS00697">
    <property type="entry name" value="DNA_LIGASE_A1"/>
    <property type="match status" value="1"/>
</dbReference>
<evidence type="ECO:0000313" key="16">
    <source>
        <dbReference type="Proteomes" id="UP000546173"/>
    </source>
</evidence>
<dbReference type="Proteomes" id="UP000546173">
    <property type="component" value="Unassembled WGS sequence"/>
</dbReference>
<evidence type="ECO:0000256" key="1">
    <source>
        <dbReference type="ARBA" id="ARBA00012727"/>
    </source>
</evidence>
<evidence type="ECO:0000256" key="11">
    <source>
        <dbReference type="ARBA" id="ARBA00023204"/>
    </source>
</evidence>
<evidence type="ECO:0000256" key="12">
    <source>
        <dbReference type="ARBA" id="ARBA00023306"/>
    </source>
</evidence>
<dbReference type="SUPFAM" id="SSF56091">
    <property type="entry name" value="DNA ligase/mRNA capping enzyme, catalytic domain"/>
    <property type="match status" value="1"/>
</dbReference>
<organism evidence="15 16">
    <name type="scientific">Pseudomonas baltica</name>
    <dbReference type="NCBI Taxonomy" id="2762576"/>
    <lineage>
        <taxon>Bacteria</taxon>
        <taxon>Pseudomonadati</taxon>
        <taxon>Pseudomonadota</taxon>
        <taxon>Gammaproteobacteria</taxon>
        <taxon>Pseudomonadales</taxon>
        <taxon>Pseudomonadaceae</taxon>
        <taxon>Pseudomonas</taxon>
    </lineage>
</organism>
<dbReference type="NCBIfam" id="TIGR04120">
    <property type="entry name" value="DNA_lig_bact"/>
    <property type="match status" value="1"/>
</dbReference>
<keyword evidence="12" id="KW-0131">Cell cycle</keyword>
<keyword evidence="6" id="KW-0547">Nucleotide-binding</keyword>
<dbReference type="InterPro" id="IPR036599">
    <property type="entry name" value="DNA_ligase_N_sf"/>
</dbReference>
<keyword evidence="8" id="KW-0067">ATP-binding</keyword>
<dbReference type="Pfam" id="PF04679">
    <property type="entry name" value="DNA_ligase_A_C"/>
    <property type="match status" value="1"/>
</dbReference>
<dbReference type="AlphaFoldDB" id="A0A7X1G5J8"/>
<evidence type="ECO:0000256" key="8">
    <source>
        <dbReference type="ARBA" id="ARBA00022840"/>
    </source>
</evidence>
<keyword evidence="4" id="KW-0235">DNA replication</keyword>
<keyword evidence="10" id="KW-0233">DNA recombination</keyword>
<feature type="domain" description="ATP-dependent DNA ligase family profile" evidence="14">
    <location>
        <begin position="338"/>
        <end position="470"/>
    </location>
</feature>
<dbReference type="GO" id="GO:0046872">
    <property type="term" value="F:metal ion binding"/>
    <property type="evidence" value="ECO:0007669"/>
    <property type="project" value="UniProtKB-KW"/>
</dbReference>
<accession>A0A7X1G5J8</accession>
<dbReference type="GO" id="GO:0051301">
    <property type="term" value="P:cell division"/>
    <property type="evidence" value="ECO:0007669"/>
    <property type="project" value="UniProtKB-KW"/>
</dbReference>
<dbReference type="NCBIfam" id="NF006701">
    <property type="entry name" value="PRK09247.1"/>
    <property type="match status" value="1"/>
</dbReference>
<keyword evidence="5" id="KW-0479">Metal-binding</keyword>
<dbReference type="PROSITE" id="PS50160">
    <property type="entry name" value="DNA_LIGASE_A3"/>
    <property type="match status" value="1"/>
</dbReference>
<dbReference type="InterPro" id="IPR012308">
    <property type="entry name" value="DNA_ligase_ATP-dep_N"/>
</dbReference>
<dbReference type="InterPro" id="IPR012340">
    <property type="entry name" value="NA-bd_OB-fold"/>
</dbReference>
<evidence type="ECO:0000256" key="5">
    <source>
        <dbReference type="ARBA" id="ARBA00022723"/>
    </source>
</evidence>
<evidence type="ECO:0000313" key="15">
    <source>
        <dbReference type="EMBL" id="MBC2678169.1"/>
    </source>
</evidence>
<dbReference type="Pfam" id="PF04675">
    <property type="entry name" value="DNA_ligase_A_N"/>
    <property type="match status" value="1"/>
</dbReference>
<keyword evidence="16" id="KW-1185">Reference proteome</keyword>
<evidence type="ECO:0000256" key="10">
    <source>
        <dbReference type="ARBA" id="ARBA00023172"/>
    </source>
</evidence>
<gene>
    <name evidence="15" type="ORF">H7993_07175</name>
</gene>
<dbReference type="InterPro" id="IPR026333">
    <property type="entry name" value="ATP_dep_DNA_lig_pp_1105_fam"/>
</dbReference>